<evidence type="ECO:0000256" key="7">
    <source>
        <dbReference type="PROSITE-ProRule" id="PRU00433"/>
    </source>
</evidence>
<comment type="subcellular location">
    <subcellularLocation>
        <location evidence="1">Cell envelope</location>
    </subcellularLocation>
</comment>
<evidence type="ECO:0000256" key="3">
    <source>
        <dbReference type="ARBA" id="ARBA00022723"/>
    </source>
</evidence>
<accession>A0A1D8K6C5</accession>
<dbReference type="AlphaFoldDB" id="A0A1D8K6C5"/>
<dbReference type="Proteomes" id="UP000095342">
    <property type="component" value="Chromosome"/>
</dbReference>
<keyword evidence="2 7" id="KW-0349">Heme</keyword>
<evidence type="ECO:0000259" key="9">
    <source>
        <dbReference type="PROSITE" id="PS51007"/>
    </source>
</evidence>
<dbReference type="InterPro" id="IPR004852">
    <property type="entry name" value="Di-haem_cyt_c_peroxidsae"/>
</dbReference>
<evidence type="ECO:0000256" key="5">
    <source>
        <dbReference type="ARBA" id="ARBA00023002"/>
    </source>
</evidence>
<dbReference type="PANTHER" id="PTHR30600">
    <property type="entry name" value="CYTOCHROME C PEROXIDASE-RELATED"/>
    <property type="match status" value="1"/>
</dbReference>
<evidence type="ECO:0000256" key="1">
    <source>
        <dbReference type="ARBA" id="ARBA00004196"/>
    </source>
</evidence>
<evidence type="ECO:0000256" key="4">
    <source>
        <dbReference type="ARBA" id="ARBA00022729"/>
    </source>
</evidence>
<dbReference type="GO" id="GO:0004130">
    <property type="term" value="F:cytochrome-c peroxidase activity"/>
    <property type="evidence" value="ECO:0007669"/>
    <property type="project" value="TreeGrafter"/>
</dbReference>
<feature type="domain" description="Cytochrome c" evidence="9">
    <location>
        <begin position="287"/>
        <end position="464"/>
    </location>
</feature>
<organism evidence="10 11">
    <name type="scientific">Acidihalobacter aeolianus</name>
    <dbReference type="NCBI Taxonomy" id="2792603"/>
    <lineage>
        <taxon>Bacteria</taxon>
        <taxon>Pseudomonadati</taxon>
        <taxon>Pseudomonadota</taxon>
        <taxon>Gammaproteobacteria</taxon>
        <taxon>Chromatiales</taxon>
        <taxon>Ectothiorhodospiraceae</taxon>
        <taxon>Acidihalobacter</taxon>
    </lineage>
</organism>
<keyword evidence="5" id="KW-0560">Oxidoreductase</keyword>
<evidence type="ECO:0000256" key="6">
    <source>
        <dbReference type="ARBA" id="ARBA00023004"/>
    </source>
</evidence>
<dbReference type="InterPro" id="IPR051395">
    <property type="entry name" value="Cytochrome_c_Peroxidase/MauG"/>
</dbReference>
<dbReference type="Gene3D" id="1.10.760.10">
    <property type="entry name" value="Cytochrome c-like domain"/>
    <property type="match status" value="2"/>
</dbReference>
<dbReference type="GO" id="GO:0020037">
    <property type="term" value="F:heme binding"/>
    <property type="evidence" value="ECO:0007669"/>
    <property type="project" value="InterPro"/>
</dbReference>
<keyword evidence="3 7" id="KW-0479">Metal-binding</keyword>
<keyword evidence="4" id="KW-0732">Signal</keyword>
<evidence type="ECO:0000256" key="8">
    <source>
        <dbReference type="SAM" id="MobiDB-lite"/>
    </source>
</evidence>
<evidence type="ECO:0000256" key="2">
    <source>
        <dbReference type="ARBA" id="ARBA00022617"/>
    </source>
</evidence>
<feature type="region of interest" description="Disordered" evidence="8">
    <location>
        <begin position="467"/>
        <end position="487"/>
    </location>
</feature>
<gene>
    <name evidence="10" type="ORF">BJI67_04830</name>
</gene>
<dbReference type="PANTHER" id="PTHR30600:SF10">
    <property type="entry name" value="BLL6722 PROTEIN"/>
    <property type="match status" value="1"/>
</dbReference>
<dbReference type="KEGG" id="aaeo:BJI67_04830"/>
<keyword evidence="6 7" id="KW-0408">Iron</keyword>
<dbReference type="EMBL" id="CP017448">
    <property type="protein sequence ID" value="AOV16486.1"/>
    <property type="molecule type" value="Genomic_DNA"/>
</dbReference>
<dbReference type="PROSITE" id="PS51007">
    <property type="entry name" value="CYTC"/>
    <property type="match status" value="1"/>
</dbReference>
<sequence length="487" mass="53953">MFRHDRPSRRLRRTLGVAAVFALLAGAYALIEPVVAFYPLIPLAAWLHHPADTWRLAHGENPHPIRLMRPPVAPLSAMARLGRDLFYDRTLSGSGRMSCASCHSPQHAFGPPGNAAVMLGGPDGQSPGYRAVPSLMYLERQPPFSVGPDNAVNETLTLRQKIVRSVGAPRLTKTAGDTAGTAHNLVPQGGLFWDGRVNTLQQQADGPLFNTFEMDAGSPQQVAARLAVSPYAGDFRRLFGPGIFDNPNFLVSEALLALARYQIEDPSFHPYRSRYDAWLAGKARLDDAELRGYLLFNDPAKGDCAACHVDRPTPDGLPPLFTDHQYEALGVPRNPAIPANRNPHYYDLGLCGPFRKDLARQHRYCGLFLTPTLRNVATRHTFFHNGVYHTLMQVLAFYNFRDTDPERIYPRDAQGRVEKFNDLPAADRGNVDTVDPPLNRHAGEHPALTRRDMQDIVAFLGTLTDRPDAQASVGEKANMSGHHKNER</sequence>
<dbReference type="InterPro" id="IPR009056">
    <property type="entry name" value="Cyt_c-like_dom"/>
</dbReference>
<dbReference type="SUPFAM" id="SSF46626">
    <property type="entry name" value="Cytochrome c"/>
    <property type="match status" value="2"/>
</dbReference>
<dbReference type="GO" id="GO:0046872">
    <property type="term" value="F:metal ion binding"/>
    <property type="evidence" value="ECO:0007669"/>
    <property type="project" value="UniProtKB-KW"/>
</dbReference>
<evidence type="ECO:0000313" key="11">
    <source>
        <dbReference type="Proteomes" id="UP000095342"/>
    </source>
</evidence>
<evidence type="ECO:0000313" key="10">
    <source>
        <dbReference type="EMBL" id="AOV16486.1"/>
    </source>
</evidence>
<protein>
    <submittedName>
        <fullName evidence="10">Cytochrome-c peroxidase</fullName>
    </submittedName>
</protein>
<name>A0A1D8K6C5_9GAMM</name>
<keyword evidence="11" id="KW-1185">Reference proteome</keyword>
<dbReference type="RefSeq" id="WP_070072078.1">
    <property type="nucleotide sequence ID" value="NZ_CP017448.1"/>
</dbReference>
<reference evidence="10 11" key="1">
    <citation type="submission" date="2016-09" db="EMBL/GenBank/DDBJ databases">
        <title>Acidihalobacter prosperus V6 (DSM14174).</title>
        <authorList>
            <person name="Khaleque H.N."/>
            <person name="Ramsay J.P."/>
            <person name="Murphy R.J.T."/>
            <person name="Kaksonen A.H."/>
            <person name="Boxall N.J."/>
            <person name="Watkin E.L.J."/>
        </authorList>
    </citation>
    <scope>NUCLEOTIDE SEQUENCE [LARGE SCALE GENOMIC DNA]</scope>
    <source>
        <strain evidence="10 11">V6</strain>
    </source>
</reference>
<keyword evidence="10" id="KW-0575">Peroxidase</keyword>
<dbReference type="GO" id="GO:0009055">
    <property type="term" value="F:electron transfer activity"/>
    <property type="evidence" value="ECO:0007669"/>
    <property type="project" value="InterPro"/>
</dbReference>
<feature type="region of interest" description="Disordered" evidence="8">
    <location>
        <begin position="423"/>
        <end position="444"/>
    </location>
</feature>
<dbReference type="GO" id="GO:0030313">
    <property type="term" value="C:cell envelope"/>
    <property type="evidence" value="ECO:0007669"/>
    <property type="project" value="UniProtKB-SubCell"/>
</dbReference>
<proteinExistence type="predicted"/>
<dbReference type="Pfam" id="PF03150">
    <property type="entry name" value="CCP_MauG"/>
    <property type="match status" value="1"/>
</dbReference>
<dbReference type="InterPro" id="IPR036909">
    <property type="entry name" value="Cyt_c-like_dom_sf"/>
</dbReference>